<dbReference type="RefSeq" id="WP_111337455.1">
    <property type="nucleotide sequence ID" value="NZ_CP030032.1"/>
</dbReference>
<keyword evidence="2" id="KW-1185">Reference proteome</keyword>
<dbReference type="EMBL" id="CP030032">
    <property type="protein sequence ID" value="AWV91308.1"/>
    <property type="molecule type" value="Genomic_DNA"/>
</dbReference>
<protein>
    <submittedName>
        <fullName evidence="1">Uncharacterized protein</fullName>
    </submittedName>
</protein>
<dbReference type="Gene3D" id="3.30.70.100">
    <property type="match status" value="1"/>
</dbReference>
<dbReference type="InterPro" id="IPR006121">
    <property type="entry name" value="HMA_dom"/>
</dbReference>
<dbReference type="OrthoDB" id="677920at2"/>
<dbReference type="CDD" id="cd00371">
    <property type="entry name" value="HMA"/>
    <property type="match status" value="1"/>
</dbReference>
<proteinExistence type="predicted"/>
<dbReference type="PROSITE" id="PS01047">
    <property type="entry name" value="HMA_1"/>
    <property type="match status" value="1"/>
</dbReference>
<dbReference type="GO" id="GO:0046872">
    <property type="term" value="F:metal ion binding"/>
    <property type="evidence" value="ECO:0007669"/>
    <property type="project" value="InterPro"/>
</dbReference>
<dbReference type="SUPFAM" id="SSF55008">
    <property type="entry name" value="HMA, heavy metal-associated domain"/>
    <property type="match status" value="1"/>
</dbReference>
<dbReference type="InterPro" id="IPR017969">
    <property type="entry name" value="Heavy-metal-associated_CS"/>
</dbReference>
<evidence type="ECO:0000313" key="1">
    <source>
        <dbReference type="EMBL" id="AWV91308.1"/>
    </source>
</evidence>
<dbReference type="Proteomes" id="UP000249799">
    <property type="component" value="Chromosome"/>
</dbReference>
<accession>A0A2Z4FRL3</accession>
<dbReference type="AlphaFoldDB" id="A0A2Z4FRL3"/>
<reference evidence="1 2" key="1">
    <citation type="submission" date="2018-06" db="EMBL/GenBank/DDBJ databases">
        <title>Lujinxingia sediminis gen. nov. sp. nov., a new facultative anaerobic member of the class Deltaproteobacteria, and proposal of Lujinxingaceae fam. nov.</title>
        <authorList>
            <person name="Guo L.-Y."/>
            <person name="Li C.-M."/>
            <person name="Wang S."/>
            <person name="Du Z.-J."/>
        </authorList>
    </citation>
    <scope>NUCLEOTIDE SEQUENCE [LARGE SCALE GENOMIC DNA]</scope>
    <source>
        <strain evidence="1 2">FA350</strain>
    </source>
</reference>
<sequence>MKTLELSVAGMSCGGCANAVRTMLSQKLGVDRDRVEVSAEAGTASVKLDSAPTPEQLESALQALKEQDFPASIVQGLG</sequence>
<dbReference type="Pfam" id="PF00403">
    <property type="entry name" value="HMA"/>
    <property type="match status" value="1"/>
</dbReference>
<name>A0A2Z4FRL3_9DELT</name>
<organism evidence="1 2">
    <name type="scientific">Bradymonas sediminis</name>
    <dbReference type="NCBI Taxonomy" id="1548548"/>
    <lineage>
        <taxon>Bacteria</taxon>
        <taxon>Deltaproteobacteria</taxon>
        <taxon>Bradymonadales</taxon>
        <taxon>Bradymonadaceae</taxon>
        <taxon>Bradymonas</taxon>
    </lineage>
</organism>
<dbReference type="KEGG" id="bsed:DN745_19060"/>
<evidence type="ECO:0000313" key="2">
    <source>
        <dbReference type="Proteomes" id="UP000249799"/>
    </source>
</evidence>
<gene>
    <name evidence="1" type="ORF">DN745_19060</name>
</gene>
<dbReference type="InterPro" id="IPR036163">
    <property type="entry name" value="HMA_dom_sf"/>
</dbReference>
<dbReference type="PROSITE" id="PS50846">
    <property type="entry name" value="HMA_2"/>
    <property type="match status" value="1"/>
</dbReference>